<dbReference type="Proteomes" id="UP000076858">
    <property type="component" value="Unassembled WGS sequence"/>
</dbReference>
<reference evidence="1 2" key="1">
    <citation type="submission" date="2016-03" db="EMBL/GenBank/DDBJ databases">
        <title>EvidentialGene: Evidence-directed Construction of Genes on Genomes.</title>
        <authorList>
            <person name="Gilbert D.G."/>
            <person name="Choi J.-H."/>
            <person name="Mockaitis K."/>
            <person name="Colbourne J."/>
            <person name="Pfrender M."/>
        </authorList>
    </citation>
    <scope>NUCLEOTIDE SEQUENCE [LARGE SCALE GENOMIC DNA]</scope>
    <source>
        <strain evidence="1 2">Xinb3</strain>
        <tissue evidence="1">Complete organism</tissue>
    </source>
</reference>
<gene>
    <name evidence="1" type="ORF">APZ42_000867</name>
</gene>
<sequence length="233" mass="25251">MRPNPPCARTGGRHVHHASHDFPWCPWQLVHTDQPTEVGCQSNCRSPFATEDSGQVPYPQVPYFGSNRVPVIMIPSGGHTALTFYAATVGIPEDIITPAGQGTPWSTPSPLRVAVQIKAIDFDHPVVVDGAFRRIHNILKVCDIPVFDHTGNYLVDIHVCGLAGSRPIRGQVSIRISANVCGPAPSRCVTIHISANVSGGIPHILEMRILGTVMEEGSRSNSFQNELIADQTQ</sequence>
<evidence type="ECO:0000313" key="2">
    <source>
        <dbReference type="Proteomes" id="UP000076858"/>
    </source>
</evidence>
<organism evidence="1 2">
    <name type="scientific">Daphnia magna</name>
    <dbReference type="NCBI Taxonomy" id="35525"/>
    <lineage>
        <taxon>Eukaryota</taxon>
        <taxon>Metazoa</taxon>
        <taxon>Ecdysozoa</taxon>
        <taxon>Arthropoda</taxon>
        <taxon>Crustacea</taxon>
        <taxon>Branchiopoda</taxon>
        <taxon>Diplostraca</taxon>
        <taxon>Cladocera</taxon>
        <taxon>Anomopoda</taxon>
        <taxon>Daphniidae</taxon>
        <taxon>Daphnia</taxon>
    </lineage>
</organism>
<dbReference type="EMBL" id="LRGB01005051">
    <property type="protein sequence ID" value="KZS02190.1"/>
    <property type="molecule type" value="Genomic_DNA"/>
</dbReference>
<accession>A0A164JBS4</accession>
<protein>
    <submittedName>
        <fullName evidence="1">Uncharacterized protein</fullName>
    </submittedName>
</protein>
<comment type="caution">
    <text evidence="1">The sequence shown here is derived from an EMBL/GenBank/DDBJ whole genome shotgun (WGS) entry which is preliminary data.</text>
</comment>
<dbReference type="AlphaFoldDB" id="A0A164JBS4"/>
<name>A0A164JBS4_9CRUS</name>
<proteinExistence type="predicted"/>
<keyword evidence="2" id="KW-1185">Reference proteome</keyword>
<evidence type="ECO:0000313" key="1">
    <source>
        <dbReference type="EMBL" id="KZS02190.1"/>
    </source>
</evidence>